<gene>
    <name evidence="1" type="ORF">RBEAN4_0803</name>
</gene>
<evidence type="ECO:0000313" key="2">
    <source>
        <dbReference type="Proteomes" id="UP000033661"/>
    </source>
</evidence>
<proteinExistence type="predicted"/>
<dbReference type="AlphaFoldDB" id="A0A0F3QB95"/>
<accession>A0A0F3QB95</accession>
<dbReference type="Proteomes" id="UP000033661">
    <property type="component" value="Unassembled WGS sequence"/>
</dbReference>
<reference evidence="1 2" key="1">
    <citation type="submission" date="2015-02" db="EMBL/GenBank/DDBJ databases">
        <title>Genome Sequencing of Rickettsiales.</title>
        <authorList>
            <person name="Daugherty S.C."/>
            <person name="Su Q."/>
            <person name="Abolude K."/>
            <person name="Beier-Sexton M."/>
            <person name="Carlyon J.A."/>
            <person name="Carter R."/>
            <person name="Day N.P."/>
            <person name="Dumler S.J."/>
            <person name="Dyachenko V."/>
            <person name="Godinez A."/>
            <person name="Kurtti T.J."/>
            <person name="Lichay M."/>
            <person name="Mullins K.E."/>
            <person name="Ott S."/>
            <person name="Pappas-Brown V."/>
            <person name="Paris D.H."/>
            <person name="Patel P."/>
            <person name="Richards A.L."/>
            <person name="Sadzewicz L."/>
            <person name="Sears K."/>
            <person name="Seidman D."/>
            <person name="Sengamalay N."/>
            <person name="Stenos J."/>
            <person name="Tallon L.J."/>
            <person name="Vincent G."/>
            <person name="Fraser C.M."/>
            <person name="Munderloh U."/>
            <person name="Dunning-Hotopp J.C."/>
        </authorList>
    </citation>
    <scope>NUCLEOTIDE SEQUENCE [LARGE SCALE GENOMIC DNA]</scope>
    <source>
        <strain evidence="1 2">RML An4</strain>
    </source>
</reference>
<comment type="caution">
    <text evidence="1">The sequence shown here is derived from an EMBL/GenBank/DDBJ whole genome shotgun (WGS) entry which is preliminary data.</text>
</comment>
<sequence>MLRIEKAEDAWLFKGAIVAFKPKSFYYGKNRDNIFNNEFVFGLLGDRFFPHIMGGKYLCLYLFQIGKTTNENIYLNLDKLELNEAGYLDMRFANLKEIKTLRHLVDFNYIILNSFNKTYTIYMLNNILTYDPDINLLDINYNKDTLAITLDWHNYKEKENTKILGFVDISN</sequence>
<dbReference type="PATRIC" id="fig|1359193.3.peg.779"/>
<keyword evidence="2" id="KW-1185">Reference proteome</keyword>
<dbReference type="RefSeq" id="WP_045798939.1">
    <property type="nucleotide sequence ID" value="NZ_LAOI01000001.1"/>
</dbReference>
<dbReference type="EMBL" id="LAOI01000001">
    <property type="protein sequence ID" value="KJV89818.1"/>
    <property type="molecule type" value="Genomic_DNA"/>
</dbReference>
<protein>
    <submittedName>
        <fullName evidence="1">Uncharacterized protein</fullName>
    </submittedName>
</protein>
<name>A0A0F3QB95_RICBE</name>
<organism evidence="1 2">
    <name type="scientific">Rickettsia bellii str. RML An4</name>
    <dbReference type="NCBI Taxonomy" id="1359193"/>
    <lineage>
        <taxon>Bacteria</taxon>
        <taxon>Pseudomonadati</taxon>
        <taxon>Pseudomonadota</taxon>
        <taxon>Alphaproteobacteria</taxon>
        <taxon>Rickettsiales</taxon>
        <taxon>Rickettsiaceae</taxon>
        <taxon>Rickettsieae</taxon>
        <taxon>Rickettsia</taxon>
        <taxon>belli group</taxon>
    </lineage>
</organism>
<evidence type="ECO:0000313" key="1">
    <source>
        <dbReference type="EMBL" id="KJV89818.1"/>
    </source>
</evidence>